<evidence type="ECO:0000313" key="2">
    <source>
        <dbReference type="Proteomes" id="UP000198287"/>
    </source>
</evidence>
<evidence type="ECO:0000313" key="1">
    <source>
        <dbReference type="EMBL" id="OXA52506.1"/>
    </source>
</evidence>
<name>A0A226E7D8_FOLCA</name>
<accession>A0A226E7D8</accession>
<keyword evidence="2" id="KW-1185">Reference proteome</keyword>
<sequence>MYRLNSPFGPSTIRTEKKKEVRATRRGNAAAAAVALEVLLVKCGEEERVLVFLGGMAIQDARAFIVCGFNDDLQYEGMTQQVVYPVLSFDSPSPALLCYHVGVVALYPDHVTSTQFGIEWPGIFRDWRLKKKKKSDLEWNFRTRGNEPTISPSSHHPISSNQAEPTLFYPIFYPLLVSFSPCRPAPTTKPNNVLAGEEEIPLLICDWESDQIQIFCSVLASM</sequence>
<dbReference type="EMBL" id="LNIX01000006">
    <property type="protein sequence ID" value="OXA52506.1"/>
    <property type="molecule type" value="Genomic_DNA"/>
</dbReference>
<protein>
    <submittedName>
        <fullName evidence="1">Uncharacterized protein</fullName>
    </submittedName>
</protein>
<gene>
    <name evidence="1" type="ORF">Fcan01_12246</name>
</gene>
<dbReference type="AlphaFoldDB" id="A0A226E7D8"/>
<organism evidence="1 2">
    <name type="scientific">Folsomia candida</name>
    <name type="common">Springtail</name>
    <dbReference type="NCBI Taxonomy" id="158441"/>
    <lineage>
        <taxon>Eukaryota</taxon>
        <taxon>Metazoa</taxon>
        <taxon>Ecdysozoa</taxon>
        <taxon>Arthropoda</taxon>
        <taxon>Hexapoda</taxon>
        <taxon>Collembola</taxon>
        <taxon>Entomobryomorpha</taxon>
        <taxon>Isotomoidea</taxon>
        <taxon>Isotomidae</taxon>
        <taxon>Proisotominae</taxon>
        <taxon>Folsomia</taxon>
    </lineage>
</organism>
<reference evidence="1 2" key="1">
    <citation type="submission" date="2015-12" db="EMBL/GenBank/DDBJ databases">
        <title>The genome of Folsomia candida.</title>
        <authorList>
            <person name="Faddeeva A."/>
            <person name="Derks M.F."/>
            <person name="Anvar Y."/>
            <person name="Smit S."/>
            <person name="Van Straalen N."/>
            <person name="Roelofs D."/>
        </authorList>
    </citation>
    <scope>NUCLEOTIDE SEQUENCE [LARGE SCALE GENOMIC DNA]</scope>
    <source>
        <strain evidence="1 2">VU population</strain>
        <tissue evidence="1">Whole body</tissue>
    </source>
</reference>
<proteinExistence type="predicted"/>
<dbReference type="Proteomes" id="UP000198287">
    <property type="component" value="Unassembled WGS sequence"/>
</dbReference>
<comment type="caution">
    <text evidence="1">The sequence shown here is derived from an EMBL/GenBank/DDBJ whole genome shotgun (WGS) entry which is preliminary data.</text>
</comment>